<protein>
    <recommendedName>
        <fullName evidence="1">D-inositol 3-phosphate glycosyltransferase</fullName>
    </recommendedName>
</protein>
<keyword evidence="3" id="KW-0808">Transferase</keyword>
<dbReference type="Gene3D" id="3.40.50.2000">
    <property type="entry name" value="Glycogen Phosphorylase B"/>
    <property type="match status" value="2"/>
</dbReference>
<dbReference type="CDD" id="cd03820">
    <property type="entry name" value="GT4_AmsD-like"/>
    <property type="match status" value="1"/>
</dbReference>
<dbReference type="InterPro" id="IPR001296">
    <property type="entry name" value="Glyco_trans_1"/>
</dbReference>
<reference evidence="6 7" key="1">
    <citation type="journal article" date="2023" name="Microb. Genom.">
        <title>Mesoterricola silvestris gen. nov., sp. nov., Mesoterricola sediminis sp. nov., Geothrix oryzae sp. nov., Geothrix edaphica sp. nov., Geothrix rubra sp. nov., and Geothrix limicola sp. nov., six novel members of Acidobacteriota isolated from soils.</title>
        <authorList>
            <person name="Weisberg A.J."/>
            <person name="Pearce E."/>
            <person name="Kramer C.G."/>
            <person name="Chang J.H."/>
            <person name="Clarke C.R."/>
        </authorList>
    </citation>
    <scope>NUCLEOTIDE SEQUENCE [LARGE SCALE GENOMIC DNA]</scope>
    <source>
        <strain evidence="6 7">NRRL_B-2795</strain>
    </source>
</reference>
<proteinExistence type="predicted"/>
<gene>
    <name evidence="6" type="ORF">PV517_36215</name>
</gene>
<dbReference type="Proteomes" id="UP001271723">
    <property type="component" value="Unassembled WGS sequence"/>
</dbReference>
<keyword evidence="2" id="KW-0328">Glycosyltransferase</keyword>
<name>A0ABU4LEJ6_9ACTN</name>
<dbReference type="RefSeq" id="WP_086755059.1">
    <property type="nucleotide sequence ID" value="NZ_JAGJBZ010000001.1"/>
</dbReference>
<accession>A0ABU4LEJ6</accession>
<evidence type="ECO:0000256" key="2">
    <source>
        <dbReference type="ARBA" id="ARBA00022676"/>
    </source>
</evidence>
<dbReference type="Pfam" id="PF00534">
    <property type="entry name" value="Glycos_transf_1"/>
    <property type="match status" value="1"/>
</dbReference>
<evidence type="ECO:0000256" key="1">
    <source>
        <dbReference type="ARBA" id="ARBA00021292"/>
    </source>
</evidence>
<comment type="caution">
    <text evidence="6">The sequence shown here is derived from an EMBL/GenBank/DDBJ whole genome shotgun (WGS) entry which is preliminary data.</text>
</comment>
<evidence type="ECO:0000313" key="6">
    <source>
        <dbReference type="EMBL" id="MDX2914102.1"/>
    </source>
</evidence>
<organism evidence="6 7">
    <name type="scientific">Streptomyces griseiscabiei</name>
    <dbReference type="NCBI Taxonomy" id="2993540"/>
    <lineage>
        <taxon>Bacteria</taxon>
        <taxon>Bacillati</taxon>
        <taxon>Actinomycetota</taxon>
        <taxon>Actinomycetes</taxon>
        <taxon>Kitasatosporales</taxon>
        <taxon>Streptomycetaceae</taxon>
        <taxon>Streptomyces</taxon>
    </lineage>
</organism>
<feature type="domain" description="Glycosyl transferase family 1" evidence="4">
    <location>
        <begin position="198"/>
        <end position="353"/>
    </location>
</feature>
<sequence length="432" mass="46912">MHISFLIHNAYGIGGTIRTTYNLANTLAEQHDVEIVSVFRHRDEPVFDVSPKVRLHGLVDIREGGADKGHADLERPAKAFPRAEGRHHQYSALTDRRIAEHLGSVDADVLVGTRPGLNVQMARQTRRGPIRVGQEHLTLDSHSPALRATLRGVYPRLDALTTTTEADARAYGSKMRLPGVRVQAVPNPVPAPGIDPADGTGKWVVAAGRLAPVKRYDLLIKAFDKVREERPDWRLRIYGGGKQKDRLRALVDKLGLYNHVYLMGPANPIEPEWAKGSIAAVTSSLESFGMTIVEAMRCGLPVVSTNCPHGPGEIIDDGVDGRLVKVGNIKAIAGGLLELINDDDKRQRMAHAALEDSERFDPSRIAERYETLFGDLVARGGASSVGRMRGSLHRTRGALLGGAYAVRDAGRSALKPVLKPAVTPASKKGRAA</sequence>
<evidence type="ECO:0000313" key="7">
    <source>
        <dbReference type="Proteomes" id="UP001271723"/>
    </source>
</evidence>
<dbReference type="InterPro" id="IPR028098">
    <property type="entry name" value="Glyco_trans_4-like_N"/>
</dbReference>
<dbReference type="PANTHER" id="PTHR12526:SF627">
    <property type="entry name" value="D-RHAMNOSYLTRANSFERASE WBPZ"/>
    <property type="match status" value="1"/>
</dbReference>
<keyword evidence="7" id="KW-1185">Reference proteome</keyword>
<evidence type="ECO:0000259" key="4">
    <source>
        <dbReference type="Pfam" id="PF00534"/>
    </source>
</evidence>
<evidence type="ECO:0000259" key="5">
    <source>
        <dbReference type="Pfam" id="PF13439"/>
    </source>
</evidence>
<dbReference type="SUPFAM" id="SSF53756">
    <property type="entry name" value="UDP-Glycosyltransferase/glycogen phosphorylase"/>
    <property type="match status" value="1"/>
</dbReference>
<dbReference type="PANTHER" id="PTHR12526">
    <property type="entry name" value="GLYCOSYLTRANSFERASE"/>
    <property type="match status" value="1"/>
</dbReference>
<evidence type="ECO:0000256" key="3">
    <source>
        <dbReference type="ARBA" id="ARBA00022679"/>
    </source>
</evidence>
<dbReference type="EMBL" id="JARAVY010000018">
    <property type="protein sequence ID" value="MDX2914102.1"/>
    <property type="molecule type" value="Genomic_DNA"/>
</dbReference>
<feature type="domain" description="Glycosyltransferase subfamily 4-like N-terminal" evidence="5">
    <location>
        <begin position="13"/>
        <end position="189"/>
    </location>
</feature>
<dbReference type="Pfam" id="PF13439">
    <property type="entry name" value="Glyco_transf_4"/>
    <property type="match status" value="1"/>
</dbReference>